<dbReference type="Pfam" id="PF05762">
    <property type="entry name" value="VWA_CoxE"/>
    <property type="match status" value="1"/>
</dbReference>
<dbReference type="KEGG" id="fal:FRAAL1933"/>
<sequence length="476" mass="52802">MNLLDRTVEFTAALRRAGVPVSSAETVDAARAVGALGWADRDGVRASFAATLCKRPVYRPAFDTLFDLYFPPRIGDGVSLDDLADDPAAAGDGAAGDGEPDPGDLTPEELEALRQALRDKLLDALRDGDDEALRQLARQAVSAFGSARGSAGRSWFLYRVLRAMSAETLISDLLSALLGEQERGGLAERAARQTITDRIREFEELVGAEVRRRMAEERGIEAVERSAVKPLSDQVEFLRASQRDLVELRRQVHPLARRLATRLTARRRLGRTGRLDFRRTVRASLATGGVPVDTKHRPHKPHKPELVVLCDVSGSVASFAHFTLMLTHALREQFSKVRAFAFIDTTDEVTRFLRGLDLGDMMARISGEADLVWFDGHSDYGHAIEVFAEKYPEAVGPKTSLLILGDARNNYRPTSATVFRRLCAQARHSYWLNPEPRTYWGSGDSATDVYAELVDEMVECRNIDQLQVFIERLLPS</sequence>
<gene>
    <name evidence="2" type="ordered locus">FRAAL1933</name>
</gene>
<dbReference type="AlphaFoldDB" id="Q0RPF0"/>
<reference evidence="2 3" key="1">
    <citation type="journal article" date="2007" name="Genome Res.">
        <title>Genome characteristics of facultatively symbiotic Frankia sp. strains reflect host range and host plant biogeography.</title>
        <authorList>
            <person name="Normand P."/>
            <person name="Lapierre P."/>
            <person name="Tisa L.S."/>
            <person name="Gogarten J.P."/>
            <person name="Alloisio N."/>
            <person name="Bagnarol E."/>
            <person name="Bassi C.A."/>
            <person name="Berry A.M."/>
            <person name="Bickhart D.M."/>
            <person name="Choisne N."/>
            <person name="Couloux A."/>
            <person name="Cournoyer B."/>
            <person name="Cruveiller S."/>
            <person name="Daubin V."/>
            <person name="Demange N."/>
            <person name="Francino M.P."/>
            <person name="Goltsman E."/>
            <person name="Huang Y."/>
            <person name="Kopp O.R."/>
            <person name="Labarre L."/>
            <person name="Lapidus A."/>
            <person name="Lavire C."/>
            <person name="Marechal J."/>
            <person name="Martinez M."/>
            <person name="Mastronunzio J.E."/>
            <person name="Mullin B.C."/>
            <person name="Niemann J."/>
            <person name="Pujic P."/>
            <person name="Rawnsley T."/>
            <person name="Rouy Z."/>
            <person name="Schenowitz C."/>
            <person name="Sellstedt A."/>
            <person name="Tavares F."/>
            <person name="Tomkins J.P."/>
            <person name="Vallenet D."/>
            <person name="Valverde C."/>
            <person name="Wall L.G."/>
            <person name="Wang Y."/>
            <person name="Medigue C."/>
            <person name="Benson D.R."/>
        </authorList>
    </citation>
    <scope>NUCLEOTIDE SEQUENCE [LARGE SCALE GENOMIC DNA]</scope>
    <source>
        <strain evidence="3">DSM 45986 / CECT 9034 / ACN14a</strain>
    </source>
</reference>
<evidence type="ECO:0008006" key="4">
    <source>
        <dbReference type="Google" id="ProtNLM"/>
    </source>
</evidence>
<accession>Q0RPF0</accession>
<dbReference type="PANTHER" id="PTHR39338:SF5">
    <property type="entry name" value="BLR6139 PROTEIN"/>
    <property type="match status" value="1"/>
</dbReference>
<dbReference type="HOGENOM" id="CLU_042261_2_1_11"/>
<dbReference type="OrthoDB" id="5174525at2"/>
<evidence type="ECO:0000256" key="1">
    <source>
        <dbReference type="SAM" id="MobiDB-lite"/>
    </source>
</evidence>
<name>Q0RPF0_FRAAA</name>
<dbReference type="EMBL" id="CT573213">
    <property type="protein sequence ID" value="CAJ60582.1"/>
    <property type="molecule type" value="Genomic_DNA"/>
</dbReference>
<dbReference type="STRING" id="326424.FRAAL1933"/>
<dbReference type="InterPro" id="IPR011195">
    <property type="entry name" value="UCP010256"/>
</dbReference>
<keyword evidence="3" id="KW-1185">Reference proteome</keyword>
<dbReference type="Proteomes" id="UP000000657">
    <property type="component" value="Chromosome"/>
</dbReference>
<evidence type="ECO:0000313" key="3">
    <source>
        <dbReference type="Proteomes" id="UP000000657"/>
    </source>
</evidence>
<evidence type="ECO:0000313" key="2">
    <source>
        <dbReference type="EMBL" id="CAJ60582.1"/>
    </source>
</evidence>
<proteinExistence type="predicted"/>
<dbReference type="PANTHER" id="PTHR39338">
    <property type="entry name" value="BLL5662 PROTEIN-RELATED"/>
    <property type="match status" value="1"/>
</dbReference>
<dbReference type="eggNOG" id="COG3552">
    <property type="taxonomic scope" value="Bacteria"/>
</dbReference>
<dbReference type="PIRSF" id="PIRSF010256">
    <property type="entry name" value="CoxE_vWa"/>
    <property type="match status" value="1"/>
</dbReference>
<feature type="region of interest" description="Disordered" evidence="1">
    <location>
        <begin position="81"/>
        <end position="106"/>
    </location>
</feature>
<dbReference type="RefSeq" id="WP_011603106.1">
    <property type="nucleotide sequence ID" value="NC_008278.1"/>
</dbReference>
<protein>
    <recommendedName>
        <fullName evidence="4">VWA domain-containing protein</fullName>
    </recommendedName>
</protein>
<dbReference type="InterPro" id="IPR008912">
    <property type="entry name" value="Uncharacterised_CoxE"/>
</dbReference>
<organism evidence="2 3">
    <name type="scientific">Frankia alni (strain DSM 45986 / CECT 9034 / ACN14a)</name>
    <dbReference type="NCBI Taxonomy" id="326424"/>
    <lineage>
        <taxon>Bacteria</taxon>
        <taxon>Bacillati</taxon>
        <taxon>Actinomycetota</taxon>
        <taxon>Actinomycetes</taxon>
        <taxon>Frankiales</taxon>
        <taxon>Frankiaceae</taxon>
        <taxon>Frankia</taxon>
    </lineage>
</organism>